<evidence type="ECO:0000256" key="3">
    <source>
        <dbReference type="ARBA" id="ARBA00022553"/>
    </source>
</evidence>
<dbReference type="OrthoDB" id="9797586at2"/>
<dbReference type="InterPro" id="IPR005467">
    <property type="entry name" value="His_kinase_dom"/>
</dbReference>
<dbReference type="PRINTS" id="PR00344">
    <property type="entry name" value="BCTRLSENSOR"/>
</dbReference>
<dbReference type="Pfam" id="PF02518">
    <property type="entry name" value="HATPase_c"/>
    <property type="match status" value="1"/>
</dbReference>
<accession>A0A267MPK9</accession>
<dbReference type="GO" id="GO:0004673">
    <property type="term" value="F:protein histidine kinase activity"/>
    <property type="evidence" value="ECO:0007669"/>
    <property type="project" value="UniProtKB-EC"/>
</dbReference>
<proteinExistence type="predicted"/>
<keyword evidence="11" id="KW-1185">Reference proteome</keyword>
<dbReference type="PANTHER" id="PTHR43065">
    <property type="entry name" value="SENSOR HISTIDINE KINASE"/>
    <property type="match status" value="1"/>
</dbReference>
<dbReference type="Gene3D" id="3.30.565.10">
    <property type="entry name" value="Histidine kinase-like ATPase, C-terminal domain"/>
    <property type="match status" value="1"/>
</dbReference>
<evidence type="ECO:0000256" key="6">
    <source>
        <dbReference type="ARBA" id="ARBA00022777"/>
    </source>
</evidence>
<dbReference type="AlphaFoldDB" id="A0A267MPK9"/>
<evidence type="ECO:0000256" key="4">
    <source>
        <dbReference type="ARBA" id="ARBA00022679"/>
    </source>
</evidence>
<evidence type="ECO:0000256" key="1">
    <source>
        <dbReference type="ARBA" id="ARBA00000085"/>
    </source>
</evidence>
<reference evidence="10 11" key="1">
    <citation type="submission" date="2017-06" db="EMBL/GenBank/DDBJ databases">
        <title>Draft genome sequence of anaerobic fermentative bacterium Anaeromicrobium sediminis DY2726D isolated from West Pacific Ocean sediments.</title>
        <authorList>
            <person name="Zeng X."/>
        </authorList>
    </citation>
    <scope>NUCLEOTIDE SEQUENCE [LARGE SCALE GENOMIC DNA]</scope>
    <source>
        <strain evidence="10 11">DY2726D</strain>
    </source>
</reference>
<keyword evidence="4" id="KW-0808">Transferase</keyword>
<dbReference type="GO" id="GO:0005524">
    <property type="term" value="F:ATP binding"/>
    <property type="evidence" value="ECO:0007669"/>
    <property type="project" value="UniProtKB-KW"/>
</dbReference>
<gene>
    <name evidence="10" type="ORF">CCE28_02865</name>
</gene>
<dbReference type="PROSITE" id="PS50109">
    <property type="entry name" value="HIS_KIN"/>
    <property type="match status" value="1"/>
</dbReference>
<sequence length="180" mass="20672">MKELSLHILDIVQNSISAGAKNIEINICEHNEKNLFHVEIIDDGKGMNEETVKKAINPFYTTRTTRKVGLGISLFKMAAETCDGSFLLESKEGEGTRVKANFVRNHIDRAPLGKMEDTMVTLLMSNDKVDYLYTHEYENKTFKFETKEIKKILDGVPLSDYDVLMWIKNYIKEGIEEIYI</sequence>
<evidence type="ECO:0000259" key="9">
    <source>
        <dbReference type="PROSITE" id="PS50109"/>
    </source>
</evidence>
<protein>
    <recommendedName>
        <fullName evidence="2">histidine kinase</fullName>
        <ecNumber evidence="2">2.7.13.3</ecNumber>
    </recommendedName>
</protein>
<evidence type="ECO:0000313" key="10">
    <source>
        <dbReference type="EMBL" id="PAB61387.1"/>
    </source>
</evidence>
<dbReference type="RefSeq" id="WP_095130753.1">
    <property type="nucleotide sequence ID" value="NZ_NIBG01000001.1"/>
</dbReference>
<keyword evidence="3" id="KW-0597">Phosphoprotein</keyword>
<feature type="domain" description="Histidine kinase" evidence="9">
    <location>
        <begin position="1"/>
        <end position="106"/>
    </location>
</feature>
<evidence type="ECO:0000256" key="2">
    <source>
        <dbReference type="ARBA" id="ARBA00012438"/>
    </source>
</evidence>
<evidence type="ECO:0000256" key="7">
    <source>
        <dbReference type="ARBA" id="ARBA00022840"/>
    </source>
</evidence>
<dbReference type="EC" id="2.7.13.3" evidence="2"/>
<keyword evidence="5" id="KW-0547">Nucleotide-binding</keyword>
<dbReference type="InterPro" id="IPR036890">
    <property type="entry name" value="HATPase_C_sf"/>
</dbReference>
<keyword evidence="7 10" id="KW-0067">ATP-binding</keyword>
<dbReference type="InterPro" id="IPR003594">
    <property type="entry name" value="HATPase_dom"/>
</dbReference>
<evidence type="ECO:0000256" key="8">
    <source>
        <dbReference type="ARBA" id="ARBA00023012"/>
    </source>
</evidence>
<keyword evidence="8" id="KW-0902">Two-component regulatory system</keyword>
<dbReference type="CDD" id="cd00075">
    <property type="entry name" value="HATPase"/>
    <property type="match status" value="1"/>
</dbReference>
<dbReference type="InterPro" id="IPR004358">
    <property type="entry name" value="Sig_transdc_His_kin-like_C"/>
</dbReference>
<evidence type="ECO:0000256" key="5">
    <source>
        <dbReference type="ARBA" id="ARBA00022741"/>
    </source>
</evidence>
<dbReference type="EMBL" id="NIBG01000001">
    <property type="protein sequence ID" value="PAB61387.1"/>
    <property type="molecule type" value="Genomic_DNA"/>
</dbReference>
<dbReference type="PANTHER" id="PTHR43065:SF10">
    <property type="entry name" value="PEROXIDE STRESS-ACTIVATED HISTIDINE KINASE MAK3"/>
    <property type="match status" value="1"/>
</dbReference>
<keyword evidence="6" id="KW-0418">Kinase</keyword>
<comment type="caution">
    <text evidence="10">The sequence shown here is derived from an EMBL/GenBank/DDBJ whole genome shotgun (WGS) entry which is preliminary data.</text>
</comment>
<dbReference type="GO" id="GO:0000160">
    <property type="term" value="P:phosphorelay signal transduction system"/>
    <property type="evidence" value="ECO:0007669"/>
    <property type="project" value="UniProtKB-KW"/>
</dbReference>
<organism evidence="10 11">
    <name type="scientific">Anaeromicrobium sediminis</name>
    <dbReference type="NCBI Taxonomy" id="1478221"/>
    <lineage>
        <taxon>Bacteria</taxon>
        <taxon>Bacillati</taxon>
        <taxon>Bacillota</taxon>
        <taxon>Clostridia</taxon>
        <taxon>Peptostreptococcales</taxon>
        <taxon>Thermotaleaceae</taxon>
        <taxon>Anaeromicrobium</taxon>
    </lineage>
</organism>
<evidence type="ECO:0000313" key="11">
    <source>
        <dbReference type="Proteomes" id="UP000216024"/>
    </source>
</evidence>
<dbReference type="Proteomes" id="UP000216024">
    <property type="component" value="Unassembled WGS sequence"/>
</dbReference>
<name>A0A267MPK9_9FIRM</name>
<comment type="catalytic activity">
    <reaction evidence="1">
        <text>ATP + protein L-histidine = ADP + protein N-phospho-L-histidine.</text>
        <dbReference type="EC" id="2.7.13.3"/>
    </reaction>
</comment>
<dbReference type="SUPFAM" id="SSF55874">
    <property type="entry name" value="ATPase domain of HSP90 chaperone/DNA topoisomerase II/histidine kinase"/>
    <property type="match status" value="1"/>
</dbReference>